<dbReference type="InterPro" id="IPR022275">
    <property type="entry name" value="NHPM_bacteriocin_SS_HylD"/>
</dbReference>
<keyword evidence="4 5" id="KW-0472">Membrane</keyword>
<name>A0A1M7HXC3_9HYPH</name>
<evidence type="ECO:0000313" key="7">
    <source>
        <dbReference type="EMBL" id="SHM32767.1"/>
    </source>
</evidence>
<accession>A0A1M7HXC3</accession>
<evidence type="ECO:0000259" key="6">
    <source>
        <dbReference type="Pfam" id="PF25917"/>
    </source>
</evidence>
<organism evidence="7 8">
    <name type="scientific">Roseibium suaedae</name>
    <dbReference type="NCBI Taxonomy" id="735517"/>
    <lineage>
        <taxon>Bacteria</taxon>
        <taxon>Pseudomonadati</taxon>
        <taxon>Pseudomonadota</taxon>
        <taxon>Alphaproteobacteria</taxon>
        <taxon>Hyphomicrobiales</taxon>
        <taxon>Stappiaceae</taxon>
        <taxon>Roseibium</taxon>
    </lineage>
</organism>
<evidence type="ECO:0000256" key="5">
    <source>
        <dbReference type="SAM" id="Phobius"/>
    </source>
</evidence>
<sequence>MALKPSIPEEPLRSPDQLNSAIRLTSASSWVLLAVLTLCIGSVVVWSLVGRLLVYVHGPGVMEFTGGDIAVIQATAPGVVKDIKIKPGQEVKAGDVLFVVDQSTIQAQRDGAAKALKQQQEEVDNYEKTSTADINTRKTNLDQQLDFLNNYLVSQKQNEAQLQDIYKGNQELAKKGLMTQPVLQQSMERLISVQQDISDKISSIAQLKQQQVEFENSVSNNMSALKIDLATAQGTLNDYEAQLKFGGAILSPVSGTVSELATEIGKVVTAGEELGAVQSGLPVLTVQGYLPIGKGKQVEPGMTAEISPSSVERNIYGSIRGTVTEVSPLPVTESVLENSLGNSALAAQMMAEGAPIKVTVKLDTDVATKSGLRWTSSEGPPVEMSAGTTADVRVLTELRQPISLLLPVLQTWFTVQ</sequence>
<keyword evidence="3 5" id="KW-1133">Transmembrane helix</keyword>
<dbReference type="OrthoDB" id="8439633at2"/>
<evidence type="ECO:0000256" key="4">
    <source>
        <dbReference type="ARBA" id="ARBA00023136"/>
    </source>
</evidence>
<feature type="domain" description="Multidrug resistance protein MdtA-like barrel-sandwich hybrid" evidence="6">
    <location>
        <begin position="72"/>
        <end position="277"/>
    </location>
</feature>
<dbReference type="STRING" id="735517.SAMN05444272_2352"/>
<dbReference type="PRINTS" id="PR01490">
    <property type="entry name" value="RTXTOXIND"/>
</dbReference>
<dbReference type="PANTHER" id="PTHR30386">
    <property type="entry name" value="MEMBRANE FUSION SUBUNIT OF EMRAB-TOLC MULTIDRUG EFFLUX PUMP"/>
    <property type="match status" value="1"/>
</dbReference>
<feature type="transmembrane region" description="Helical" evidence="5">
    <location>
        <begin position="30"/>
        <end position="54"/>
    </location>
</feature>
<dbReference type="Pfam" id="PF25917">
    <property type="entry name" value="BSH_RND"/>
    <property type="match status" value="1"/>
</dbReference>
<dbReference type="InterPro" id="IPR058625">
    <property type="entry name" value="MdtA-like_BSH"/>
</dbReference>
<evidence type="ECO:0000313" key="8">
    <source>
        <dbReference type="Proteomes" id="UP000186002"/>
    </source>
</evidence>
<protein>
    <submittedName>
        <fullName evidence="7">NHLM bacteriocin system secretion protein</fullName>
    </submittedName>
</protein>
<evidence type="ECO:0000256" key="2">
    <source>
        <dbReference type="ARBA" id="ARBA00022692"/>
    </source>
</evidence>
<keyword evidence="8" id="KW-1185">Reference proteome</keyword>
<dbReference type="Gene3D" id="2.40.50.100">
    <property type="match status" value="1"/>
</dbReference>
<dbReference type="Proteomes" id="UP000186002">
    <property type="component" value="Unassembled WGS sequence"/>
</dbReference>
<dbReference type="RefSeq" id="WP_073013233.1">
    <property type="nucleotide sequence ID" value="NZ_FRBW01000002.1"/>
</dbReference>
<gene>
    <name evidence="7" type="ORF">SAMN05444272_2352</name>
</gene>
<dbReference type="AlphaFoldDB" id="A0A1M7HXC3"/>
<dbReference type="SUPFAM" id="SSF111369">
    <property type="entry name" value="HlyD-like secretion proteins"/>
    <property type="match status" value="1"/>
</dbReference>
<dbReference type="NCBIfam" id="TIGR03794">
    <property type="entry name" value="NHLM_micro_HlyD"/>
    <property type="match status" value="1"/>
</dbReference>
<dbReference type="GO" id="GO:0016020">
    <property type="term" value="C:membrane"/>
    <property type="evidence" value="ECO:0007669"/>
    <property type="project" value="UniProtKB-SubCell"/>
</dbReference>
<dbReference type="EMBL" id="FRBW01000002">
    <property type="protein sequence ID" value="SHM32767.1"/>
    <property type="molecule type" value="Genomic_DNA"/>
</dbReference>
<dbReference type="Gene3D" id="1.10.287.470">
    <property type="entry name" value="Helix hairpin bin"/>
    <property type="match status" value="1"/>
</dbReference>
<keyword evidence="2 5" id="KW-0812">Transmembrane</keyword>
<comment type="subcellular location">
    <subcellularLocation>
        <location evidence="1">Membrane</location>
        <topology evidence="1">Single-pass membrane protein</topology>
    </subcellularLocation>
</comment>
<evidence type="ECO:0000256" key="1">
    <source>
        <dbReference type="ARBA" id="ARBA00004167"/>
    </source>
</evidence>
<dbReference type="PANTHER" id="PTHR30386:SF26">
    <property type="entry name" value="TRANSPORT PROTEIN COMB"/>
    <property type="match status" value="1"/>
</dbReference>
<dbReference type="InterPro" id="IPR050739">
    <property type="entry name" value="MFP"/>
</dbReference>
<evidence type="ECO:0000256" key="3">
    <source>
        <dbReference type="ARBA" id="ARBA00022989"/>
    </source>
</evidence>
<proteinExistence type="predicted"/>
<reference evidence="7 8" key="1">
    <citation type="submission" date="2016-11" db="EMBL/GenBank/DDBJ databases">
        <authorList>
            <person name="Jaros S."/>
            <person name="Januszkiewicz K."/>
            <person name="Wedrychowicz H."/>
        </authorList>
    </citation>
    <scope>NUCLEOTIDE SEQUENCE [LARGE SCALE GENOMIC DNA]</scope>
    <source>
        <strain evidence="7 8">DSM 22153</strain>
    </source>
</reference>